<evidence type="ECO:0000259" key="1">
    <source>
        <dbReference type="PROSITE" id="PS51464"/>
    </source>
</evidence>
<evidence type="ECO:0000313" key="2">
    <source>
        <dbReference type="EMBL" id="CAI4212216.1"/>
    </source>
</evidence>
<dbReference type="GO" id="GO:1901135">
    <property type="term" value="P:carbohydrate derivative metabolic process"/>
    <property type="evidence" value="ECO:0007669"/>
    <property type="project" value="InterPro"/>
</dbReference>
<dbReference type="AlphaFoldDB" id="A0A9P1M6L8"/>
<dbReference type="InterPro" id="IPR046348">
    <property type="entry name" value="SIS_dom_sf"/>
</dbReference>
<organism evidence="2 3">
    <name type="scientific">Parascedosporium putredinis</name>
    <dbReference type="NCBI Taxonomy" id="1442378"/>
    <lineage>
        <taxon>Eukaryota</taxon>
        <taxon>Fungi</taxon>
        <taxon>Dikarya</taxon>
        <taxon>Ascomycota</taxon>
        <taxon>Pezizomycotina</taxon>
        <taxon>Sordariomycetes</taxon>
        <taxon>Hypocreomycetidae</taxon>
        <taxon>Microascales</taxon>
        <taxon>Microascaceae</taxon>
        <taxon>Parascedosporium</taxon>
    </lineage>
</organism>
<gene>
    <name evidence="2" type="ORF">PPNO1_LOCUS1982</name>
</gene>
<proteinExistence type="predicted"/>
<reference evidence="2" key="1">
    <citation type="submission" date="2022-11" db="EMBL/GenBank/DDBJ databases">
        <authorList>
            <person name="Scott C."/>
            <person name="Bruce N."/>
        </authorList>
    </citation>
    <scope>NUCLEOTIDE SEQUENCE</scope>
</reference>
<feature type="domain" description="SIS" evidence="1">
    <location>
        <begin position="52"/>
        <end position="204"/>
    </location>
</feature>
<dbReference type="InterPro" id="IPR001347">
    <property type="entry name" value="SIS_dom"/>
</dbReference>
<protein>
    <recommendedName>
        <fullName evidence="1">SIS domain-containing protein</fullName>
    </recommendedName>
</protein>
<dbReference type="InterPro" id="IPR035474">
    <property type="entry name" value="SIS_Kpsf"/>
</dbReference>
<dbReference type="PANTHER" id="PTHR38418:SF2">
    <property type="entry name" value="SUGAR ISOMERASE, KPSF_GUTQ (AFU_ORTHOLOGUE AFUA_6G08860)"/>
    <property type="match status" value="1"/>
</dbReference>
<dbReference type="CDD" id="cd05014">
    <property type="entry name" value="SIS_Kpsf"/>
    <property type="match status" value="1"/>
</dbReference>
<dbReference type="OrthoDB" id="1872003at2759"/>
<dbReference type="GO" id="GO:0097367">
    <property type="term" value="F:carbohydrate derivative binding"/>
    <property type="evidence" value="ECO:0007669"/>
    <property type="project" value="InterPro"/>
</dbReference>
<evidence type="ECO:0000313" key="3">
    <source>
        <dbReference type="Proteomes" id="UP000838763"/>
    </source>
</evidence>
<dbReference type="Pfam" id="PF01380">
    <property type="entry name" value="SIS"/>
    <property type="match status" value="1"/>
</dbReference>
<dbReference type="EMBL" id="CALLCH030000004">
    <property type="protein sequence ID" value="CAI4212216.1"/>
    <property type="molecule type" value="Genomic_DNA"/>
</dbReference>
<dbReference type="Gene3D" id="3.40.50.10490">
    <property type="entry name" value="Glucose-6-phosphate isomerase like protein, domain 1"/>
    <property type="match status" value="1"/>
</dbReference>
<keyword evidence="3" id="KW-1185">Reference proteome</keyword>
<dbReference type="PROSITE" id="PS51464">
    <property type="entry name" value="SIS"/>
    <property type="match status" value="1"/>
</dbReference>
<accession>A0A9P1M6L8</accession>
<dbReference type="SUPFAM" id="SSF53697">
    <property type="entry name" value="SIS domain"/>
    <property type="match status" value="1"/>
</dbReference>
<dbReference type="PANTHER" id="PTHR38418">
    <property type="entry name" value="SUGAR ISOMERASE, KPSF/GUTQ (AFU_ORTHOLOGUE AFUA_6G08860)"/>
    <property type="match status" value="1"/>
</dbReference>
<name>A0A9P1M6L8_9PEZI</name>
<sequence>MSGSRGATKHHASLEKRLHGALHVLNTEATALRYITRLYETDPVARDGFSRTVEAVTRHNGERGKLVITGVGKSGLIGKKLVATFNSLAIPTVFLHPTEALHGDLGLIGRYDTLMFITFSGKTQELLSLLPHIDASLPVILLTSHTRPAGCDFIRLRPDTILLPAPVHEPETTSFGVPAPTTSTTVALAVGDAVAITAAKEIHHSVSRVFAKHHPGGAIGAAYRRPETTRDIAVLLQDIPVIEARKHTTGADVLKAGYASKSGWVRLLDGRVASPSRIKGLGNEELVARLEHISGLFVTRNDMLSVCCTTNLRRAVDFVVSNMAQASDDGEDICDSRTVLAVLEKGEMIGVLEVGELLSCNEA</sequence>
<comment type="caution">
    <text evidence="2">The sequence shown here is derived from an EMBL/GenBank/DDBJ whole genome shotgun (WGS) entry which is preliminary data.</text>
</comment>
<dbReference type="Proteomes" id="UP000838763">
    <property type="component" value="Unassembled WGS sequence"/>
</dbReference>